<reference evidence="11 12" key="1">
    <citation type="submission" date="2019-01" db="EMBL/GenBank/DDBJ databases">
        <title>Coherence of Microcystis species and biogeography revealed through population genomics.</title>
        <authorList>
            <person name="Perez-Carrascal O.M."/>
            <person name="Terrat Y."/>
            <person name="Giani A."/>
            <person name="Fortin N."/>
            <person name="Tromas N."/>
            <person name="Shapiro B.J."/>
        </authorList>
    </citation>
    <scope>NUCLEOTIDE SEQUENCE [LARGE SCALE GENOMIC DNA]</scope>
    <source>
        <strain evidence="11">Mf_QC_C_20070823_S10D</strain>
    </source>
</reference>
<dbReference type="GO" id="GO:0006782">
    <property type="term" value="P:protoporphyrinogen IX biosynthetic process"/>
    <property type="evidence" value="ECO:0007669"/>
    <property type="project" value="UniProtKB-UniRule"/>
</dbReference>
<dbReference type="InterPro" id="IPR015422">
    <property type="entry name" value="PyrdxlP-dep_Trfase_small"/>
</dbReference>
<sequence>MVSTSSYQTTKSKEIFTAAQKLMPGGVSSPVRAFKSVGGQPIVFESVKGAYIRDVDGNEYIDYVGTWGPAICGHAHPEVIAALHESLDKGTSFGAPCVQENILAEMVIDAVPSIEMVRFVNSGTEACMSVLRLMRAFTGRDKIIKFEGCYHGHADMFLVKAGSGVATLGLPDSPGVPKTTTNNTLTAPYNDLEAVKALFVENPDSIAGVILEPVVGNAGFIVPDAGFLEGLRELTKEYGSLLMFDEVMTGFRIAYGGAQEKFGITPDLTTLGKVIGGGLPVGAYGGRADIMAMVAPAGPMYQAGTLSGNPLAMTAGIKTLELLQRPGTYEYLDKVTKSLTEGLLKVARDAGHSVSGGHISAMFGMFFTGSPVHNYEDAKKADVAKFGRFHRGMLERGVYLAPSQFEAGFTSLAHTEADIERTLAAAKEVLASL</sequence>
<comment type="caution">
    <text evidence="11">The sequence shown here is derived from an EMBL/GenBank/DDBJ whole genome shotgun (WGS) entry which is preliminary data.</text>
</comment>
<dbReference type="PROSITE" id="PS00600">
    <property type="entry name" value="AA_TRANSFER_CLASS_3"/>
    <property type="match status" value="1"/>
</dbReference>
<proteinExistence type="inferred from homology"/>
<evidence type="ECO:0000256" key="3">
    <source>
        <dbReference type="ARBA" id="ARBA00004819"/>
    </source>
</evidence>
<dbReference type="PANTHER" id="PTHR43713:SF3">
    <property type="entry name" value="GLUTAMATE-1-SEMIALDEHYDE 2,1-AMINOMUTASE 1, CHLOROPLASTIC-RELATED"/>
    <property type="match status" value="1"/>
</dbReference>
<evidence type="ECO:0000313" key="12">
    <source>
        <dbReference type="Proteomes" id="UP000315868"/>
    </source>
</evidence>
<evidence type="ECO:0000256" key="1">
    <source>
        <dbReference type="ARBA" id="ARBA00001579"/>
    </source>
</evidence>
<evidence type="ECO:0000313" key="11">
    <source>
        <dbReference type="EMBL" id="TRV14821.1"/>
    </source>
</evidence>
<dbReference type="GO" id="GO:0005737">
    <property type="term" value="C:cytoplasm"/>
    <property type="evidence" value="ECO:0007669"/>
    <property type="project" value="UniProtKB-SubCell"/>
</dbReference>
<keyword evidence="6 10" id="KW-0663">Pyridoxal phosphate</keyword>
<comment type="subcellular location">
    <subcellularLocation>
        <location evidence="10">Cytoplasm</location>
    </subcellularLocation>
</comment>
<comment type="subunit">
    <text evidence="5 10">Homodimer.</text>
</comment>
<dbReference type="GO" id="GO:0030170">
    <property type="term" value="F:pyridoxal phosphate binding"/>
    <property type="evidence" value="ECO:0007669"/>
    <property type="project" value="InterPro"/>
</dbReference>
<evidence type="ECO:0000256" key="8">
    <source>
        <dbReference type="ARBA" id="ARBA00023235"/>
    </source>
</evidence>
<protein>
    <recommendedName>
        <fullName evidence="10">Glutamate-1-semialdehyde 2,1-aminomutase</fullName>
        <shortName evidence="10">GSA</shortName>
        <ecNumber evidence="10">5.4.3.8</ecNumber>
    </recommendedName>
    <alternativeName>
        <fullName evidence="10">Glutamate-1-semialdehyde aminotransferase</fullName>
        <shortName evidence="10">GSA-AT</shortName>
    </alternativeName>
</protein>
<keyword evidence="8 10" id="KW-0413">Isomerase</keyword>
<dbReference type="NCBIfam" id="TIGR00713">
    <property type="entry name" value="hemL"/>
    <property type="match status" value="1"/>
</dbReference>
<dbReference type="FunFam" id="3.40.640.10:FF:000021">
    <property type="entry name" value="Glutamate-1-semialdehyde 2,1-aminomutase"/>
    <property type="match status" value="1"/>
</dbReference>
<dbReference type="CDD" id="cd00610">
    <property type="entry name" value="OAT_like"/>
    <property type="match status" value="1"/>
</dbReference>
<comment type="catalytic activity">
    <reaction evidence="1 10">
        <text>(S)-4-amino-5-oxopentanoate = 5-aminolevulinate</text>
        <dbReference type="Rhea" id="RHEA:14265"/>
        <dbReference type="ChEBI" id="CHEBI:57501"/>
        <dbReference type="ChEBI" id="CHEBI:356416"/>
        <dbReference type="EC" id="5.4.3.8"/>
    </reaction>
</comment>
<evidence type="ECO:0000256" key="9">
    <source>
        <dbReference type="ARBA" id="ARBA00023244"/>
    </source>
</evidence>
<dbReference type="InterPro" id="IPR049704">
    <property type="entry name" value="Aminotrans_3_PPA_site"/>
</dbReference>
<evidence type="ECO:0000256" key="2">
    <source>
        <dbReference type="ARBA" id="ARBA00001933"/>
    </source>
</evidence>
<dbReference type="InterPro" id="IPR015424">
    <property type="entry name" value="PyrdxlP-dep_Trfase"/>
</dbReference>
<evidence type="ECO:0000256" key="4">
    <source>
        <dbReference type="ARBA" id="ARBA00008981"/>
    </source>
</evidence>
<dbReference type="InterPro" id="IPR015421">
    <property type="entry name" value="PyrdxlP-dep_Trfase_major"/>
</dbReference>
<evidence type="ECO:0000256" key="6">
    <source>
        <dbReference type="ARBA" id="ARBA00022898"/>
    </source>
</evidence>
<organism evidence="11 12">
    <name type="scientific">Microcystis flos-aquae Mf_QC_C_20070823_S10D</name>
    <dbReference type="NCBI Taxonomy" id="2486236"/>
    <lineage>
        <taxon>Bacteria</taxon>
        <taxon>Bacillati</taxon>
        <taxon>Cyanobacteriota</taxon>
        <taxon>Cyanophyceae</taxon>
        <taxon>Oscillatoriophycideae</taxon>
        <taxon>Chroococcales</taxon>
        <taxon>Microcystaceae</taxon>
        <taxon>Microcystis</taxon>
    </lineage>
</organism>
<evidence type="ECO:0000256" key="5">
    <source>
        <dbReference type="ARBA" id="ARBA00011738"/>
    </source>
</evidence>
<keyword evidence="7" id="KW-0149">Chlorophyll biosynthesis</keyword>
<dbReference type="GO" id="GO:0042286">
    <property type="term" value="F:glutamate-1-semialdehyde 2,1-aminomutase activity"/>
    <property type="evidence" value="ECO:0007669"/>
    <property type="project" value="UniProtKB-UniRule"/>
</dbReference>
<comment type="pathway">
    <text evidence="3">Porphyrin-containing compound metabolism; protoporphyrin-IX biosynthesis; 5-aminolevulinate from L-glutamyl-tRNA(Glu): step 2/2.</text>
</comment>
<gene>
    <name evidence="10 11" type="primary">hemL</name>
    <name evidence="11" type="ORF">EWV45_04590</name>
</gene>
<dbReference type="GO" id="GO:0008483">
    <property type="term" value="F:transaminase activity"/>
    <property type="evidence" value="ECO:0007669"/>
    <property type="project" value="InterPro"/>
</dbReference>
<dbReference type="FunFam" id="3.90.1150.10:FF:000012">
    <property type="entry name" value="Glutamate-1-semialdehyde 2,1-aminomutase"/>
    <property type="match status" value="1"/>
</dbReference>
<dbReference type="UniPathway" id="UPA00251">
    <property type="reaction ID" value="UER00317"/>
</dbReference>
<evidence type="ECO:0000256" key="10">
    <source>
        <dbReference type="HAMAP-Rule" id="MF_00375"/>
    </source>
</evidence>
<dbReference type="HAMAP" id="MF_00375">
    <property type="entry name" value="HemL_aminotrans_3"/>
    <property type="match status" value="1"/>
</dbReference>
<dbReference type="PANTHER" id="PTHR43713">
    <property type="entry name" value="GLUTAMATE-1-SEMIALDEHYDE 2,1-AMINOMUTASE"/>
    <property type="match status" value="1"/>
</dbReference>
<evidence type="ECO:0000256" key="7">
    <source>
        <dbReference type="ARBA" id="ARBA00023171"/>
    </source>
</evidence>
<feature type="modified residue" description="N6-(pyridoxal phosphate)lysine" evidence="10">
    <location>
        <position position="273"/>
    </location>
</feature>
<dbReference type="EC" id="5.4.3.8" evidence="10"/>
<dbReference type="InterPro" id="IPR004639">
    <property type="entry name" value="4pyrrol_synth_GluAld_NH2Trfase"/>
</dbReference>
<name>A0A552L3K6_9CHRO</name>
<dbReference type="GO" id="GO:0015995">
    <property type="term" value="P:chlorophyll biosynthetic process"/>
    <property type="evidence" value="ECO:0007669"/>
    <property type="project" value="UniProtKB-KW"/>
</dbReference>
<accession>A0A552L3K6</accession>
<dbReference type="Pfam" id="PF00202">
    <property type="entry name" value="Aminotran_3"/>
    <property type="match status" value="1"/>
</dbReference>
<dbReference type="EMBL" id="SFAM01000033">
    <property type="protein sequence ID" value="TRV14821.1"/>
    <property type="molecule type" value="Genomic_DNA"/>
</dbReference>
<comment type="cofactor">
    <cofactor evidence="2 10">
        <name>pyridoxal 5'-phosphate</name>
        <dbReference type="ChEBI" id="CHEBI:597326"/>
    </cofactor>
</comment>
<dbReference type="Gene3D" id="3.40.640.10">
    <property type="entry name" value="Type I PLP-dependent aspartate aminotransferase-like (Major domain)"/>
    <property type="match status" value="1"/>
</dbReference>
<comment type="similarity">
    <text evidence="4 10">Belongs to the class-III pyridoxal-phosphate-dependent aminotransferase family. HemL subfamily.</text>
</comment>
<dbReference type="Gene3D" id="3.90.1150.10">
    <property type="entry name" value="Aspartate Aminotransferase, domain 1"/>
    <property type="match status" value="1"/>
</dbReference>
<dbReference type="NCBIfam" id="NF000818">
    <property type="entry name" value="PRK00062.1"/>
    <property type="match status" value="1"/>
</dbReference>
<dbReference type="Proteomes" id="UP000315868">
    <property type="component" value="Unassembled WGS sequence"/>
</dbReference>
<dbReference type="AlphaFoldDB" id="A0A552L3K6"/>
<keyword evidence="9 10" id="KW-0627">Porphyrin biosynthesis</keyword>
<dbReference type="InterPro" id="IPR005814">
    <property type="entry name" value="Aminotrans_3"/>
</dbReference>
<dbReference type="SUPFAM" id="SSF53383">
    <property type="entry name" value="PLP-dependent transferases"/>
    <property type="match status" value="1"/>
</dbReference>
<keyword evidence="10" id="KW-0963">Cytoplasm</keyword>